<feature type="domain" description="Laminin G" evidence="7">
    <location>
        <begin position="128"/>
        <end position="332"/>
    </location>
</feature>
<dbReference type="OrthoDB" id="10014052at2759"/>
<evidence type="ECO:0000256" key="3">
    <source>
        <dbReference type="ARBA" id="ARBA00022737"/>
    </source>
</evidence>
<feature type="non-terminal residue" evidence="9">
    <location>
        <position position="1"/>
    </location>
</feature>
<comment type="caution">
    <text evidence="6">Lacks conserved residue(s) required for the propagation of feature annotation.</text>
</comment>
<dbReference type="Proteomes" id="UP001155660">
    <property type="component" value="Chromosome B23"/>
</dbReference>
<dbReference type="SMART" id="SM00282">
    <property type="entry name" value="LamG"/>
    <property type="match status" value="1"/>
</dbReference>
<dbReference type="PANTHER" id="PTHR15036">
    <property type="entry name" value="PIKACHURIN-LIKE PROTEIN"/>
    <property type="match status" value="1"/>
</dbReference>
<evidence type="ECO:0000256" key="5">
    <source>
        <dbReference type="ARBA" id="ARBA00023180"/>
    </source>
</evidence>
<feature type="disulfide bond" evidence="6">
    <location>
        <begin position="93"/>
        <end position="102"/>
    </location>
</feature>
<reference evidence="9" key="1">
    <citation type="submission" date="2025-08" db="UniProtKB">
        <authorList>
            <consortium name="RefSeq"/>
        </authorList>
    </citation>
    <scope>IDENTIFICATION</scope>
    <source>
        <tissue evidence="9">Muscle</tissue>
    </source>
</reference>
<evidence type="ECO:0000313" key="9">
    <source>
        <dbReference type="RefSeq" id="XP_042606456.1"/>
    </source>
</evidence>
<protein>
    <submittedName>
        <fullName evidence="9">Basement membrane-specific heparan sulfate proteoglycan core protein-like</fullName>
    </submittedName>
</protein>
<dbReference type="Pfam" id="PF00008">
    <property type="entry name" value="EGF"/>
    <property type="match status" value="1"/>
</dbReference>
<dbReference type="GO" id="GO:0042063">
    <property type="term" value="P:gliogenesis"/>
    <property type="evidence" value="ECO:0007669"/>
    <property type="project" value="UniProtKB-ARBA"/>
</dbReference>
<keyword evidence="3" id="KW-0677">Repeat</keyword>
<gene>
    <name evidence="9" type="primary">LOC122141885</name>
</gene>
<dbReference type="InterPro" id="IPR001881">
    <property type="entry name" value="EGF-like_Ca-bd_dom"/>
</dbReference>
<dbReference type="GO" id="GO:0005604">
    <property type="term" value="C:basement membrane"/>
    <property type="evidence" value="ECO:0007669"/>
    <property type="project" value="UniProtKB-ARBA"/>
</dbReference>
<proteinExistence type="predicted"/>
<keyword evidence="1 6" id="KW-0245">EGF-like domain</keyword>
<dbReference type="CDD" id="cd00054">
    <property type="entry name" value="EGF_CA"/>
    <property type="match status" value="2"/>
</dbReference>
<dbReference type="CDD" id="cd00110">
    <property type="entry name" value="LamG"/>
    <property type="match status" value="1"/>
</dbReference>
<dbReference type="InterPro" id="IPR050372">
    <property type="entry name" value="Neurexin-related_CASP"/>
</dbReference>
<feature type="domain" description="EGF-like" evidence="8">
    <location>
        <begin position="31"/>
        <end position="68"/>
    </location>
</feature>
<dbReference type="PANTHER" id="PTHR15036:SF85">
    <property type="entry name" value="SP2353, ISOFORM A"/>
    <property type="match status" value="1"/>
</dbReference>
<dbReference type="FunFam" id="2.10.25.10:FF:000230">
    <property type="entry name" value="Delta-like protein"/>
    <property type="match status" value="1"/>
</dbReference>
<dbReference type="InterPro" id="IPR001791">
    <property type="entry name" value="Laminin_G"/>
</dbReference>
<evidence type="ECO:0000259" key="7">
    <source>
        <dbReference type="PROSITE" id="PS50025"/>
    </source>
</evidence>
<keyword evidence="5" id="KW-0325">Glycoprotein</keyword>
<evidence type="ECO:0000259" key="8">
    <source>
        <dbReference type="PROSITE" id="PS50026"/>
    </source>
</evidence>
<dbReference type="PROSITE" id="PS50025">
    <property type="entry name" value="LAM_G_DOMAIN"/>
    <property type="match status" value="1"/>
</dbReference>
<dbReference type="InterPro" id="IPR013032">
    <property type="entry name" value="EGF-like_CS"/>
</dbReference>
<evidence type="ECO:0000256" key="6">
    <source>
        <dbReference type="PROSITE-ProRule" id="PRU00076"/>
    </source>
</evidence>
<organism evidence="9">
    <name type="scientific">Cyprinus carpio</name>
    <name type="common">Common carp</name>
    <dbReference type="NCBI Taxonomy" id="7962"/>
    <lineage>
        <taxon>Eukaryota</taxon>
        <taxon>Metazoa</taxon>
        <taxon>Chordata</taxon>
        <taxon>Craniata</taxon>
        <taxon>Vertebrata</taxon>
        <taxon>Euteleostomi</taxon>
        <taxon>Actinopterygii</taxon>
        <taxon>Neopterygii</taxon>
        <taxon>Teleostei</taxon>
        <taxon>Ostariophysi</taxon>
        <taxon>Cypriniformes</taxon>
        <taxon>Cyprinidae</taxon>
        <taxon>Cyprininae</taxon>
        <taxon>Cyprinus</taxon>
    </lineage>
</organism>
<feature type="domain" description="EGF-like" evidence="8">
    <location>
        <begin position="70"/>
        <end position="103"/>
    </location>
</feature>
<dbReference type="GeneID" id="122141885"/>
<dbReference type="PROSITE" id="PS01186">
    <property type="entry name" value="EGF_2"/>
    <property type="match status" value="2"/>
</dbReference>
<keyword evidence="4 6" id="KW-1015">Disulfide bond</keyword>
<name>A0A9R0ARZ8_CYPCA</name>
<evidence type="ECO:0000256" key="1">
    <source>
        <dbReference type="ARBA" id="ARBA00022536"/>
    </source>
</evidence>
<evidence type="ECO:0000256" key="4">
    <source>
        <dbReference type="ARBA" id="ARBA00023157"/>
    </source>
</evidence>
<dbReference type="GO" id="GO:0005886">
    <property type="term" value="C:plasma membrane"/>
    <property type="evidence" value="ECO:0007669"/>
    <property type="project" value="UniProtKB-ARBA"/>
</dbReference>
<feature type="disulfide bond" evidence="6">
    <location>
        <begin position="58"/>
        <end position="67"/>
    </location>
</feature>
<accession>A0A9R0ARZ8</accession>
<dbReference type="Pfam" id="PF00054">
    <property type="entry name" value="Laminin_G_1"/>
    <property type="match status" value="1"/>
</dbReference>
<dbReference type="RefSeq" id="XP_042606456.1">
    <property type="nucleotide sequence ID" value="XM_042750522.1"/>
</dbReference>
<dbReference type="Pfam" id="PF12661">
    <property type="entry name" value="hEGF"/>
    <property type="match status" value="1"/>
</dbReference>
<dbReference type="GO" id="GO:0048812">
    <property type="term" value="P:neuron projection morphogenesis"/>
    <property type="evidence" value="ECO:0007669"/>
    <property type="project" value="UniProtKB-ARBA"/>
</dbReference>
<dbReference type="PROSITE" id="PS00022">
    <property type="entry name" value="EGF_1"/>
    <property type="match status" value="2"/>
</dbReference>
<dbReference type="PROSITE" id="PS50026">
    <property type="entry name" value="EGF_3"/>
    <property type="match status" value="2"/>
</dbReference>
<sequence length="334" mass="36267">FFFFLQVFINGKKLDISYSFTESRAIRQCTDGSPCDRRPCLHGGTCMASVEYEYQCLCAEGYEGDRCEIVRASCRDSSQCQNGGSCVNNHCVCPAGYTGRNCEKGQESSFTEALWNLEGSGENDSPVEYSAYFHDNGYLALPKPMFPRSAPDSPETIELEINTVSEDGLILWQGVEPAGALSLRKKHASIKEQGGQGKGKDFISIGLQNGHLVFSYQLGSGEAQILSREPVNDGRWHMITAVRTGKQGYLQIDGGSVQSGQSQGKSIMVNTKGNIYLGGAPDMKALTGGKYSSGITGCVKNLSLMNARPGEQPARPIDLQVHAEEGKNVERCLT</sequence>
<dbReference type="InterPro" id="IPR000742">
    <property type="entry name" value="EGF"/>
</dbReference>
<dbReference type="SMART" id="SM00179">
    <property type="entry name" value="EGF_CA"/>
    <property type="match status" value="2"/>
</dbReference>
<dbReference type="SMART" id="SM00181">
    <property type="entry name" value="EGF"/>
    <property type="match status" value="2"/>
</dbReference>
<dbReference type="KEGG" id="ccar:122141885"/>
<keyword evidence="2" id="KW-0732">Signal</keyword>
<dbReference type="GO" id="GO:0005509">
    <property type="term" value="F:calcium ion binding"/>
    <property type="evidence" value="ECO:0007669"/>
    <property type="project" value="InterPro"/>
</dbReference>
<dbReference type="AlphaFoldDB" id="A0A9R0ARZ8"/>
<evidence type="ECO:0000256" key="2">
    <source>
        <dbReference type="ARBA" id="ARBA00022729"/>
    </source>
</evidence>